<proteinExistence type="inferred from homology"/>
<dbReference type="Proteomes" id="UP001589532">
    <property type="component" value="Unassembled WGS sequence"/>
</dbReference>
<organism evidence="3 4">
    <name type="scientific">Nonomuraea helvata</name>
    <dbReference type="NCBI Taxonomy" id="37484"/>
    <lineage>
        <taxon>Bacteria</taxon>
        <taxon>Bacillati</taxon>
        <taxon>Actinomycetota</taxon>
        <taxon>Actinomycetes</taxon>
        <taxon>Streptosporangiales</taxon>
        <taxon>Streptosporangiaceae</taxon>
        <taxon>Nonomuraea</taxon>
    </lineage>
</organism>
<dbReference type="Pfam" id="PF03795">
    <property type="entry name" value="YCII"/>
    <property type="match status" value="1"/>
</dbReference>
<reference evidence="3 4" key="1">
    <citation type="submission" date="2024-09" db="EMBL/GenBank/DDBJ databases">
        <authorList>
            <person name="Sun Q."/>
            <person name="Mori K."/>
        </authorList>
    </citation>
    <scope>NUCLEOTIDE SEQUENCE [LARGE SCALE GENOMIC DNA]</scope>
    <source>
        <strain evidence="3 4">JCM 3143</strain>
    </source>
</reference>
<dbReference type="RefSeq" id="WP_344984335.1">
    <property type="nucleotide sequence ID" value="NZ_BAAAXV010000001.1"/>
</dbReference>
<keyword evidence="4" id="KW-1185">Reference proteome</keyword>
<dbReference type="InterPro" id="IPR005545">
    <property type="entry name" value="YCII"/>
</dbReference>
<protein>
    <submittedName>
        <fullName evidence="3">YciI family protein</fullName>
    </submittedName>
</protein>
<dbReference type="InterPro" id="IPR011008">
    <property type="entry name" value="Dimeric_a/b-barrel"/>
</dbReference>
<accession>A0ABV5S283</accession>
<dbReference type="PANTHER" id="PTHR35174">
    <property type="entry name" value="BLL7171 PROTEIN-RELATED"/>
    <property type="match status" value="1"/>
</dbReference>
<comment type="caution">
    <text evidence="3">The sequence shown here is derived from an EMBL/GenBank/DDBJ whole genome shotgun (WGS) entry which is preliminary data.</text>
</comment>
<gene>
    <name evidence="3" type="ORF">ACFFSA_22110</name>
</gene>
<dbReference type="PANTHER" id="PTHR35174:SF3">
    <property type="entry name" value="BLL7171 PROTEIN"/>
    <property type="match status" value="1"/>
</dbReference>
<sequence length="122" mass="13715">MKYAIFIYSNPTTWAHPTFMHQEGLTQDERDARMNEFGLLMKEISESGELVIGQPLDDPARARTIRLQGDSLTTVDGPFHESPQRLAGYFIVDCESIDRAVDIASRFPDARDGATEVRALVE</sequence>
<evidence type="ECO:0000313" key="3">
    <source>
        <dbReference type="EMBL" id="MFB9625787.1"/>
    </source>
</evidence>
<evidence type="ECO:0000313" key="4">
    <source>
        <dbReference type="Proteomes" id="UP001589532"/>
    </source>
</evidence>
<comment type="similarity">
    <text evidence="1">Belongs to the YciI family.</text>
</comment>
<dbReference type="Gene3D" id="3.30.70.1060">
    <property type="entry name" value="Dimeric alpha+beta barrel"/>
    <property type="match status" value="1"/>
</dbReference>
<evidence type="ECO:0000259" key="2">
    <source>
        <dbReference type="Pfam" id="PF03795"/>
    </source>
</evidence>
<name>A0ABV5S283_9ACTN</name>
<evidence type="ECO:0000256" key="1">
    <source>
        <dbReference type="ARBA" id="ARBA00007689"/>
    </source>
</evidence>
<dbReference type="SUPFAM" id="SSF54909">
    <property type="entry name" value="Dimeric alpha+beta barrel"/>
    <property type="match status" value="1"/>
</dbReference>
<feature type="domain" description="YCII-related" evidence="2">
    <location>
        <begin position="1"/>
        <end position="121"/>
    </location>
</feature>
<dbReference type="EMBL" id="JBHMBW010000019">
    <property type="protein sequence ID" value="MFB9625787.1"/>
    <property type="molecule type" value="Genomic_DNA"/>
</dbReference>